<protein>
    <recommendedName>
        <fullName evidence="3">Phage-related protein</fullName>
    </recommendedName>
</protein>
<dbReference type="AlphaFoldDB" id="A0A174ZQ79"/>
<reference evidence="1 2" key="1">
    <citation type="submission" date="2015-09" db="EMBL/GenBank/DDBJ databases">
        <authorList>
            <consortium name="Pathogen Informatics"/>
        </authorList>
    </citation>
    <scope>NUCLEOTIDE SEQUENCE [LARGE SCALE GENOMIC DNA]</scope>
    <source>
        <strain evidence="1 2">2789STDY5834928</strain>
    </source>
</reference>
<name>A0A174ZQ79_9FIRM</name>
<evidence type="ECO:0000313" key="1">
    <source>
        <dbReference type="EMBL" id="CUQ89553.1"/>
    </source>
</evidence>
<gene>
    <name evidence="1" type="ORF">ERS852540_01942</name>
</gene>
<organism evidence="1 2">
    <name type="scientific">[Eubacterium] siraeum</name>
    <dbReference type="NCBI Taxonomy" id="39492"/>
    <lineage>
        <taxon>Bacteria</taxon>
        <taxon>Bacillati</taxon>
        <taxon>Bacillota</taxon>
        <taxon>Clostridia</taxon>
        <taxon>Eubacteriales</taxon>
        <taxon>Oscillospiraceae</taxon>
        <taxon>Oscillospiraceae incertae sedis</taxon>
    </lineage>
</organism>
<evidence type="ECO:0000313" key="2">
    <source>
        <dbReference type="Proteomes" id="UP000095662"/>
    </source>
</evidence>
<sequence length="120" mass="13353">MQTLIKFGSFTPISPRSYAVQRSDLDSEDSGRSETGKMFRNRIRAGVYKIQVTWRVNRSQLSAIANAISPDSFSATFFDPTTASTKTCTMYAGDRSATMVLNADTAAETLWDLSVNFIEY</sequence>
<proteinExistence type="predicted"/>
<evidence type="ECO:0008006" key="3">
    <source>
        <dbReference type="Google" id="ProtNLM"/>
    </source>
</evidence>
<accession>A0A174ZQ79</accession>
<dbReference type="OrthoDB" id="1767129at2"/>
<dbReference type="Proteomes" id="UP000095662">
    <property type="component" value="Unassembled WGS sequence"/>
</dbReference>
<dbReference type="EMBL" id="CZBY01000017">
    <property type="protein sequence ID" value="CUQ89553.1"/>
    <property type="molecule type" value="Genomic_DNA"/>
</dbReference>
<dbReference type="STRING" id="39492.ERS852540_01942"/>